<organism evidence="3 4">
    <name type="scientific">Sandaracinus amylolyticus</name>
    <dbReference type="NCBI Taxonomy" id="927083"/>
    <lineage>
        <taxon>Bacteria</taxon>
        <taxon>Pseudomonadati</taxon>
        <taxon>Myxococcota</taxon>
        <taxon>Polyangia</taxon>
        <taxon>Polyangiales</taxon>
        <taxon>Sandaracinaceae</taxon>
        <taxon>Sandaracinus</taxon>
    </lineage>
</organism>
<dbReference type="SMART" id="SM00994">
    <property type="entry name" value="zf-C4_ClpX"/>
    <property type="match status" value="1"/>
</dbReference>
<accession>A0A0F6WAE3</accession>
<dbReference type="SUPFAM" id="SSF48452">
    <property type="entry name" value="TPR-like"/>
    <property type="match status" value="1"/>
</dbReference>
<keyword evidence="1" id="KW-0862">Zinc</keyword>
<feature type="binding site" evidence="1">
    <location>
        <position position="26"/>
    </location>
    <ligand>
        <name>Zn(2+)</name>
        <dbReference type="ChEBI" id="CHEBI:29105"/>
    </ligand>
</feature>
<dbReference type="GO" id="GO:0008270">
    <property type="term" value="F:zinc ion binding"/>
    <property type="evidence" value="ECO:0007669"/>
    <property type="project" value="UniProtKB-UniRule"/>
</dbReference>
<feature type="binding site" evidence="1">
    <location>
        <position position="45"/>
    </location>
    <ligand>
        <name>Zn(2+)</name>
        <dbReference type="ChEBI" id="CHEBI:29105"/>
    </ligand>
</feature>
<dbReference type="AlphaFoldDB" id="A0A0F6WAE3"/>
<feature type="binding site" evidence="1">
    <location>
        <position position="48"/>
    </location>
    <ligand>
        <name>Zn(2+)</name>
        <dbReference type="ChEBI" id="CHEBI:29105"/>
    </ligand>
</feature>
<dbReference type="InterPro" id="IPR038366">
    <property type="entry name" value="Znf_CppX_C4_sf"/>
</dbReference>
<dbReference type="GO" id="GO:0046983">
    <property type="term" value="F:protein dimerization activity"/>
    <property type="evidence" value="ECO:0007669"/>
    <property type="project" value="UniProtKB-UniRule"/>
</dbReference>
<evidence type="ECO:0000259" key="2">
    <source>
        <dbReference type="PROSITE" id="PS51902"/>
    </source>
</evidence>
<dbReference type="Gene3D" id="1.25.40.10">
    <property type="entry name" value="Tetratricopeptide repeat domain"/>
    <property type="match status" value="1"/>
</dbReference>
<dbReference type="PROSITE" id="PS51902">
    <property type="entry name" value="CLPX_ZB"/>
    <property type="match status" value="1"/>
</dbReference>
<dbReference type="STRING" id="927083.DB32_008654"/>
<proteinExistence type="inferred from homology"/>
<dbReference type="InterPro" id="IPR059188">
    <property type="entry name" value="Znf_CLPX-like"/>
</dbReference>
<keyword evidence="1" id="KW-0143">Chaperone</keyword>
<dbReference type="KEGG" id="samy:DB32_008654"/>
<dbReference type="InterPro" id="IPR011990">
    <property type="entry name" value="TPR-like_helical_dom_sf"/>
</dbReference>
<keyword evidence="1" id="KW-0479">Metal-binding</keyword>
<dbReference type="Gene3D" id="6.20.220.10">
    <property type="entry name" value="ClpX chaperone, C4-type zinc finger domain"/>
    <property type="match status" value="1"/>
</dbReference>
<dbReference type="Proteomes" id="UP000034883">
    <property type="component" value="Chromosome"/>
</dbReference>
<gene>
    <name evidence="3" type="ORF">DB32_008654</name>
</gene>
<feature type="binding site" evidence="1">
    <location>
        <position position="23"/>
    </location>
    <ligand>
        <name>Zn(2+)</name>
        <dbReference type="ChEBI" id="CHEBI:29105"/>
    </ligand>
</feature>
<dbReference type="OrthoDB" id="9812570at2"/>
<dbReference type="InterPro" id="IPR010603">
    <property type="entry name" value="Znf_CppX_C4"/>
</dbReference>
<keyword evidence="4" id="KW-1185">Reference proteome</keyword>
<feature type="domain" description="ClpX-type ZB" evidence="2">
    <location>
        <begin position="11"/>
        <end position="64"/>
    </location>
</feature>
<protein>
    <recommendedName>
        <fullName evidence="2">ClpX-type ZB domain-containing protein</fullName>
    </recommendedName>
</protein>
<dbReference type="GO" id="GO:0006457">
    <property type="term" value="P:protein folding"/>
    <property type="evidence" value="ECO:0007669"/>
    <property type="project" value="UniProtKB-UniRule"/>
</dbReference>
<evidence type="ECO:0000313" key="4">
    <source>
        <dbReference type="Proteomes" id="UP000034883"/>
    </source>
</evidence>
<reference evidence="3 4" key="1">
    <citation type="submission" date="2015-03" db="EMBL/GenBank/DDBJ databases">
        <title>Genome assembly of Sandaracinus amylolyticus DSM 53668.</title>
        <authorList>
            <person name="Sharma G."/>
            <person name="Subramanian S."/>
        </authorList>
    </citation>
    <scope>NUCLEOTIDE SEQUENCE [LARGE SCALE GENOMIC DNA]</scope>
    <source>
        <strain evidence="3 4">DSM 53668</strain>
    </source>
</reference>
<dbReference type="Pfam" id="PF06689">
    <property type="entry name" value="zf-C4_ClpX"/>
    <property type="match status" value="1"/>
</dbReference>
<dbReference type="RefSeq" id="WP_157070349.1">
    <property type="nucleotide sequence ID" value="NZ_CP011125.1"/>
</dbReference>
<comment type="similarity">
    <text evidence="1">Belongs to the ClpX chaperone family.</text>
</comment>
<name>A0A0F6WAE3_9BACT</name>
<dbReference type="GO" id="GO:0051082">
    <property type="term" value="F:unfolded protein binding"/>
    <property type="evidence" value="ECO:0007669"/>
    <property type="project" value="UniProtKB-UniRule"/>
</dbReference>
<sequence length="308" mass="33079">MTSFWSRVFGTGAAPAAEPSMACSFCGLDRSQVTKLIAGPKTFICDGCVRLAKEIIDREGSIEGRVDGVRGVVLNELASLPPNMPRATVRKLVLAAIALCEGDAGTLRQVASAAWSAGDPEGGVLALRRIPEGDRTPEDVIAEAVHHDTMGAHAAGLALLDALDPAALSPSAREIVPLHRAAMRLAGDIARPEEARELEQAAIEFARRVLPELAIDDGYRVALEREAFLVRARAVRLAGELARAEALLREHLLAHEMDAEAWALLFDVHHARGEHELARTVRTKALEHAHPEGPIAARLRDASIGPFR</sequence>
<evidence type="ECO:0000313" key="3">
    <source>
        <dbReference type="EMBL" id="AKF11505.1"/>
    </source>
</evidence>
<dbReference type="SUPFAM" id="SSF57716">
    <property type="entry name" value="Glucocorticoid receptor-like (DNA-binding domain)"/>
    <property type="match status" value="1"/>
</dbReference>
<dbReference type="EMBL" id="CP011125">
    <property type="protein sequence ID" value="AKF11505.1"/>
    <property type="molecule type" value="Genomic_DNA"/>
</dbReference>
<evidence type="ECO:0000256" key="1">
    <source>
        <dbReference type="PROSITE-ProRule" id="PRU01250"/>
    </source>
</evidence>